<evidence type="ECO:0000256" key="1">
    <source>
        <dbReference type="ARBA" id="ARBA00008428"/>
    </source>
</evidence>
<dbReference type="GO" id="GO:0016787">
    <property type="term" value="F:hydrolase activity"/>
    <property type="evidence" value="ECO:0007669"/>
    <property type="project" value="UniProtKB-KW"/>
</dbReference>
<keyword evidence="9" id="KW-0413">Isomerase</keyword>
<evidence type="ECO:0000256" key="12">
    <source>
        <dbReference type="RuleBase" id="RU362085"/>
    </source>
</evidence>
<dbReference type="Gene3D" id="1.10.860.10">
    <property type="entry name" value="DNAb Helicase, Chain A"/>
    <property type="match status" value="1"/>
</dbReference>
<evidence type="ECO:0000313" key="14">
    <source>
        <dbReference type="EMBL" id="MBC8532044.1"/>
    </source>
</evidence>
<evidence type="ECO:0000256" key="3">
    <source>
        <dbReference type="ARBA" id="ARBA00022705"/>
    </source>
</evidence>
<dbReference type="NCBIfam" id="TIGR00665">
    <property type="entry name" value="DnaB"/>
    <property type="match status" value="1"/>
</dbReference>
<reference evidence="14" key="1">
    <citation type="submission" date="2020-08" db="EMBL/GenBank/DDBJ databases">
        <title>Genome public.</title>
        <authorList>
            <person name="Liu C."/>
            <person name="Sun Q."/>
        </authorList>
    </citation>
    <scope>NUCLEOTIDE SEQUENCE</scope>
    <source>
        <strain evidence="14">NSJ-53</strain>
    </source>
</reference>
<dbReference type="Gene3D" id="3.40.50.300">
    <property type="entry name" value="P-loop containing nucleotide triphosphate hydrolases"/>
    <property type="match status" value="1"/>
</dbReference>
<keyword evidence="3 12" id="KW-0235">DNA replication</keyword>
<gene>
    <name evidence="14" type="primary">dnaB</name>
    <name evidence="14" type="ORF">H8696_09315</name>
</gene>
<dbReference type="GO" id="GO:0043139">
    <property type="term" value="F:5'-3' DNA helicase activity"/>
    <property type="evidence" value="ECO:0007669"/>
    <property type="project" value="UniProtKB-EC"/>
</dbReference>
<dbReference type="GO" id="GO:0005524">
    <property type="term" value="F:ATP binding"/>
    <property type="evidence" value="ECO:0007669"/>
    <property type="project" value="UniProtKB-UniRule"/>
</dbReference>
<dbReference type="InterPro" id="IPR007692">
    <property type="entry name" value="DNA_helicase_DnaB"/>
</dbReference>
<dbReference type="Pfam" id="PF03796">
    <property type="entry name" value="DnaB_C"/>
    <property type="match status" value="1"/>
</dbReference>
<evidence type="ECO:0000256" key="5">
    <source>
        <dbReference type="ARBA" id="ARBA00022801"/>
    </source>
</evidence>
<comment type="function">
    <text evidence="12">The main replicative DNA helicase, it participates in initiation and elongation during chromosome replication. Travels ahead of the DNA replisome, separating dsDNA into templates for DNA synthesis. A processive ATP-dependent 5'-3' DNA helicase it has DNA-dependent ATPase activity.</text>
</comment>
<comment type="caution">
    <text evidence="14">The sequence shown here is derived from an EMBL/GenBank/DDBJ whole genome shotgun (WGS) entry which is preliminary data.</text>
</comment>
<dbReference type="PROSITE" id="PS51199">
    <property type="entry name" value="SF4_HELICASE"/>
    <property type="match status" value="1"/>
</dbReference>
<evidence type="ECO:0000313" key="15">
    <source>
        <dbReference type="Proteomes" id="UP000623172"/>
    </source>
</evidence>
<comment type="catalytic activity">
    <reaction evidence="10 12">
        <text>ATP + H2O = ADP + phosphate + H(+)</text>
        <dbReference type="Rhea" id="RHEA:13065"/>
        <dbReference type="ChEBI" id="CHEBI:15377"/>
        <dbReference type="ChEBI" id="CHEBI:15378"/>
        <dbReference type="ChEBI" id="CHEBI:30616"/>
        <dbReference type="ChEBI" id="CHEBI:43474"/>
        <dbReference type="ChEBI" id="CHEBI:456216"/>
        <dbReference type="EC" id="5.6.2.3"/>
    </reaction>
</comment>
<dbReference type="RefSeq" id="WP_407926382.1">
    <property type="nucleotide sequence ID" value="NZ_JACRSR010000004.1"/>
</dbReference>
<proteinExistence type="inferred from homology"/>
<dbReference type="Proteomes" id="UP000623172">
    <property type="component" value="Unassembled WGS sequence"/>
</dbReference>
<dbReference type="AlphaFoldDB" id="A0A926D609"/>
<dbReference type="GO" id="GO:0006269">
    <property type="term" value="P:DNA replication, synthesis of primer"/>
    <property type="evidence" value="ECO:0007669"/>
    <property type="project" value="UniProtKB-UniRule"/>
</dbReference>
<dbReference type="InterPro" id="IPR016136">
    <property type="entry name" value="DNA_helicase_N/primase_C"/>
</dbReference>
<dbReference type="InterPro" id="IPR027417">
    <property type="entry name" value="P-loop_NTPase"/>
</dbReference>
<dbReference type="FunFam" id="3.40.50.300:FF:000076">
    <property type="entry name" value="Replicative DNA helicase"/>
    <property type="match status" value="1"/>
</dbReference>
<dbReference type="SUPFAM" id="SSF48024">
    <property type="entry name" value="N-terminal domain of DnaB helicase"/>
    <property type="match status" value="1"/>
</dbReference>
<organism evidence="14 15">
    <name type="scientific">Gehongia tenuis</name>
    <dbReference type="NCBI Taxonomy" id="2763655"/>
    <lineage>
        <taxon>Bacteria</taxon>
        <taxon>Bacillati</taxon>
        <taxon>Bacillota</taxon>
        <taxon>Clostridia</taxon>
        <taxon>Christensenellales</taxon>
        <taxon>Christensenellaceae</taxon>
        <taxon>Gehongia</taxon>
    </lineage>
</organism>
<evidence type="ECO:0000256" key="8">
    <source>
        <dbReference type="ARBA" id="ARBA00023125"/>
    </source>
</evidence>
<dbReference type="InterPro" id="IPR036185">
    <property type="entry name" value="DNA_heli_DnaB-like_N_sf"/>
</dbReference>
<keyword evidence="8 12" id="KW-0238">DNA-binding</keyword>
<dbReference type="GO" id="GO:0003677">
    <property type="term" value="F:DNA binding"/>
    <property type="evidence" value="ECO:0007669"/>
    <property type="project" value="UniProtKB-UniRule"/>
</dbReference>
<accession>A0A926D609</accession>
<dbReference type="GO" id="GO:1990077">
    <property type="term" value="C:primosome complex"/>
    <property type="evidence" value="ECO:0007669"/>
    <property type="project" value="UniProtKB-UniRule"/>
</dbReference>
<keyword evidence="7 12" id="KW-0067">ATP-binding</keyword>
<evidence type="ECO:0000256" key="11">
    <source>
        <dbReference type="NCBIfam" id="TIGR00665"/>
    </source>
</evidence>
<sequence length="441" mass="49102">MNFDRMPPYNEQAEQSILGAMLLDKQAVSDAAELLAGDDFYMPAHKELFLAMMELYRSGHPVDLVTLVNELERRGSLEAVGGLDYVTLLTQQLPTLGHAQNYMEIVRDKGTLRRLISYGNSVVKKSYEASQETREIISESESELFSIATKKDTSSLEPIKDVLLDTYEHIETVAQNKGEVMGLPTGFASLDTLTTGLHPSELILIAARPSMGKTSFALNIAQHVAMKQKGAVAMFSLEMNKEQLANRLLCSEAMVDMQKVRNGNLTDHDWTELAKAMGRLGAAPIFIDDTPGISTMEMRSKCMRLSINQNGLALVVVDYLQLMTSGRRIENRQAEVSEISRALKVMSRELNVPVIALSQLSRAPDSRDDHRPRLSDLRESGAIEQDADIVMFLYRDAVYNPETEVGNQAEIIVAKQRNGPIGKLKVSWLGEYTRFVDMARA</sequence>
<dbReference type="Pfam" id="PF00772">
    <property type="entry name" value="DnaB"/>
    <property type="match status" value="1"/>
</dbReference>
<dbReference type="EC" id="5.6.2.3" evidence="11 12"/>
<comment type="similarity">
    <text evidence="1 12">Belongs to the helicase family. DnaB subfamily.</text>
</comment>
<evidence type="ECO:0000256" key="9">
    <source>
        <dbReference type="ARBA" id="ARBA00023235"/>
    </source>
</evidence>
<evidence type="ECO:0000256" key="2">
    <source>
        <dbReference type="ARBA" id="ARBA00022515"/>
    </source>
</evidence>
<feature type="domain" description="SF4 helicase" evidence="13">
    <location>
        <begin position="176"/>
        <end position="441"/>
    </location>
</feature>
<dbReference type="PANTHER" id="PTHR30153">
    <property type="entry name" value="REPLICATIVE DNA HELICASE DNAB"/>
    <property type="match status" value="1"/>
</dbReference>
<keyword evidence="2 12" id="KW-0639">Primosome</keyword>
<keyword evidence="15" id="KW-1185">Reference proteome</keyword>
<dbReference type="GO" id="GO:0042802">
    <property type="term" value="F:identical protein binding"/>
    <property type="evidence" value="ECO:0007669"/>
    <property type="project" value="UniProtKB-ARBA"/>
</dbReference>
<dbReference type="PANTHER" id="PTHR30153:SF2">
    <property type="entry name" value="REPLICATIVE DNA HELICASE"/>
    <property type="match status" value="1"/>
</dbReference>
<evidence type="ECO:0000256" key="10">
    <source>
        <dbReference type="ARBA" id="ARBA00048954"/>
    </source>
</evidence>
<keyword evidence="4 12" id="KW-0547">Nucleotide-binding</keyword>
<dbReference type="EMBL" id="JACRSR010000004">
    <property type="protein sequence ID" value="MBC8532044.1"/>
    <property type="molecule type" value="Genomic_DNA"/>
</dbReference>
<dbReference type="InterPro" id="IPR007694">
    <property type="entry name" value="DNA_helicase_DnaB-like_C"/>
</dbReference>
<dbReference type="NCBIfam" id="NF004384">
    <property type="entry name" value="PRK05748.1"/>
    <property type="match status" value="1"/>
</dbReference>
<evidence type="ECO:0000256" key="4">
    <source>
        <dbReference type="ARBA" id="ARBA00022741"/>
    </source>
</evidence>
<keyword evidence="6 12" id="KW-0347">Helicase</keyword>
<dbReference type="InterPro" id="IPR007693">
    <property type="entry name" value="DNA_helicase_DnaB-like_N"/>
</dbReference>
<evidence type="ECO:0000256" key="7">
    <source>
        <dbReference type="ARBA" id="ARBA00022840"/>
    </source>
</evidence>
<evidence type="ECO:0000256" key="6">
    <source>
        <dbReference type="ARBA" id="ARBA00022806"/>
    </source>
</evidence>
<keyword evidence="5 12" id="KW-0378">Hydrolase</keyword>
<dbReference type="SUPFAM" id="SSF52540">
    <property type="entry name" value="P-loop containing nucleoside triphosphate hydrolases"/>
    <property type="match status" value="1"/>
</dbReference>
<dbReference type="CDD" id="cd00984">
    <property type="entry name" value="DnaB_C"/>
    <property type="match status" value="1"/>
</dbReference>
<dbReference type="GO" id="GO:0005829">
    <property type="term" value="C:cytosol"/>
    <property type="evidence" value="ECO:0007669"/>
    <property type="project" value="TreeGrafter"/>
</dbReference>
<name>A0A926D609_9FIRM</name>
<protein>
    <recommendedName>
        <fullName evidence="11 12">Replicative DNA helicase</fullName>
        <ecNumber evidence="11 12">5.6.2.3</ecNumber>
    </recommendedName>
</protein>
<evidence type="ECO:0000259" key="13">
    <source>
        <dbReference type="PROSITE" id="PS51199"/>
    </source>
</evidence>
<dbReference type="FunFam" id="1.10.860.10:FF:000001">
    <property type="entry name" value="Replicative DNA helicase"/>
    <property type="match status" value="1"/>
</dbReference>